<evidence type="ECO:0000313" key="11">
    <source>
        <dbReference type="Proteomes" id="UP001470230"/>
    </source>
</evidence>
<dbReference type="InterPro" id="IPR050341">
    <property type="entry name" value="PP1_catalytic_subunit"/>
</dbReference>
<dbReference type="Proteomes" id="UP001470230">
    <property type="component" value="Unassembled WGS sequence"/>
</dbReference>
<comment type="catalytic activity">
    <reaction evidence="8">
        <text>O-phospho-L-threonyl-[protein] + H2O = L-threonyl-[protein] + phosphate</text>
        <dbReference type="Rhea" id="RHEA:47004"/>
        <dbReference type="Rhea" id="RHEA-COMP:11060"/>
        <dbReference type="Rhea" id="RHEA-COMP:11605"/>
        <dbReference type="ChEBI" id="CHEBI:15377"/>
        <dbReference type="ChEBI" id="CHEBI:30013"/>
        <dbReference type="ChEBI" id="CHEBI:43474"/>
        <dbReference type="ChEBI" id="CHEBI:61977"/>
        <dbReference type="EC" id="3.1.3.16"/>
    </reaction>
</comment>
<gene>
    <name evidence="10" type="ORF">M9Y10_004011</name>
</gene>
<keyword evidence="6" id="KW-0464">Manganese</keyword>
<keyword evidence="3" id="KW-0479">Metal-binding</keyword>
<reference evidence="10 11" key="1">
    <citation type="submission" date="2024-04" db="EMBL/GenBank/DDBJ databases">
        <title>Tritrichomonas musculus Genome.</title>
        <authorList>
            <person name="Alves-Ferreira E."/>
            <person name="Grigg M."/>
            <person name="Lorenzi H."/>
            <person name="Galac M."/>
        </authorList>
    </citation>
    <scope>NUCLEOTIDE SEQUENCE [LARGE SCALE GENOMIC DNA]</scope>
    <source>
        <strain evidence="10 11">EAF2021</strain>
    </source>
</reference>
<evidence type="ECO:0000256" key="1">
    <source>
        <dbReference type="ARBA" id="ARBA00001936"/>
    </source>
</evidence>
<evidence type="ECO:0000256" key="4">
    <source>
        <dbReference type="ARBA" id="ARBA00022801"/>
    </source>
</evidence>
<comment type="catalytic activity">
    <reaction evidence="7">
        <text>O-phospho-L-seryl-[protein] + H2O = L-seryl-[protein] + phosphate</text>
        <dbReference type="Rhea" id="RHEA:20629"/>
        <dbReference type="Rhea" id="RHEA-COMP:9863"/>
        <dbReference type="Rhea" id="RHEA-COMP:11604"/>
        <dbReference type="ChEBI" id="CHEBI:15377"/>
        <dbReference type="ChEBI" id="CHEBI:29999"/>
        <dbReference type="ChEBI" id="CHEBI:43474"/>
        <dbReference type="ChEBI" id="CHEBI:83421"/>
        <dbReference type="EC" id="3.1.3.16"/>
    </reaction>
</comment>
<organism evidence="10 11">
    <name type="scientific">Tritrichomonas musculus</name>
    <dbReference type="NCBI Taxonomy" id="1915356"/>
    <lineage>
        <taxon>Eukaryota</taxon>
        <taxon>Metamonada</taxon>
        <taxon>Parabasalia</taxon>
        <taxon>Tritrichomonadida</taxon>
        <taxon>Tritrichomonadidae</taxon>
        <taxon>Tritrichomonas</taxon>
    </lineage>
</organism>
<dbReference type="Gene3D" id="3.60.21.10">
    <property type="match status" value="1"/>
</dbReference>
<evidence type="ECO:0000256" key="5">
    <source>
        <dbReference type="ARBA" id="ARBA00022912"/>
    </source>
</evidence>
<feature type="domain" description="Serine/threonine specific protein phosphatases" evidence="9">
    <location>
        <begin position="26"/>
        <end position="307"/>
    </location>
</feature>
<evidence type="ECO:0000256" key="7">
    <source>
        <dbReference type="ARBA" id="ARBA00047761"/>
    </source>
</evidence>
<evidence type="ECO:0000256" key="2">
    <source>
        <dbReference type="ARBA" id="ARBA00013081"/>
    </source>
</evidence>
<evidence type="ECO:0000256" key="6">
    <source>
        <dbReference type="ARBA" id="ARBA00023211"/>
    </source>
</evidence>
<protein>
    <recommendedName>
        <fullName evidence="2">protein-serine/threonine phosphatase</fullName>
        <ecNumber evidence="2">3.1.3.16</ecNumber>
    </recommendedName>
</protein>
<evidence type="ECO:0000259" key="9">
    <source>
        <dbReference type="SMART" id="SM00156"/>
    </source>
</evidence>
<keyword evidence="11" id="KW-1185">Reference proteome</keyword>
<proteinExistence type="predicted"/>
<evidence type="ECO:0000256" key="8">
    <source>
        <dbReference type="ARBA" id="ARBA00048336"/>
    </source>
</evidence>
<dbReference type="InterPro" id="IPR029052">
    <property type="entry name" value="Metallo-depent_PP-like"/>
</dbReference>
<evidence type="ECO:0000313" key="10">
    <source>
        <dbReference type="EMBL" id="KAK8881277.1"/>
    </source>
</evidence>
<comment type="caution">
    <text evidence="10">The sequence shown here is derived from an EMBL/GenBank/DDBJ whole genome shotgun (WGS) entry which is preliminary data.</text>
</comment>
<dbReference type="PANTHER" id="PTHR11668:SF300">
    <property type="entry name" value="SERINE_THREONINE-PROTEIN PHOSPHATASE"/>
    <property type="match status" value="1"/>
</dbReference>
<dbReference type="SMART" id="SM00156">
    <property type="entry name" value="PP2Ac"/>
    <property type="match status" value="1"/>
</dbReference>
<dbReference type="InterPro" id="IPR004843">
    <property type="entry name" value="Calcineurin-like_PHP"/>
</dbReference>
<dbReference type="PANTHER" id="PTHR11668">
    <property type="entry name" value="SERINE/THREONINE PROTEIN PHOSPHATASE"/>
    <property type="match status" value="1"/>
</dbReference>
<keyword evidence="4" id="KW-0378">Hydrolase</keyword>
<accession>A0ABR2JRB6</accession>
<keyword evidence="5" id="KW-0904">Protein phosphatase</keyword>
<dbReference type="SUPFAM" id="SSF56300">
    <property type="entry name" value="Metallo-dependent phosphatases"/>
    <property type="match status" value="1"/>
</dbReference>
<sequence>MDDEINEIIDQILLLKDKFITDSANLSEEQLNLVLDQACDILKVEPTLLNLDAPITIVGNIHGQLHDLMRIFEESNSSQDKKYLFLGGYVDRGFQSIETIILLFCYKILFPDSIFLLRGSHELKGFNREYGFYNEITSKFLKEELWEKFNDVFNYLPLAATINDKFFCVHAGISSHIQSLQDISNIPKPITENQISINNKFEKGIIPDLICSEADPTIDEWRDGDKNASTYFGKNAIQEFKNKFGIELIIRAHQMVENGIDYPFDPDKSCVTLFSATKYRIFNNNKGAIIHVDENLQYTSSIFDPVIPKMTKSMQTKYKKFLKPK</sequence>
<dbReference type="Pfam" id="PF00149">
    <property type="entry name" value="Metallophos"/>
    <property type="match status" value="1"/>
</dbReference>
<dbReference type="InterPro" id="IPR006186">
    <property type="entry name" value="Ser/Thr-sp_prot-phosphatase"/>
</dbReference>
<comment type="cofactor">
    <cofactor evidence="1">
        <name>Mn(2+)</name>
        <dbReference type="ChEBI" id="CHEBI:29035"/>
    </cofactor>
</comment>
<dbReference type="EC" id="3.1.3.16" evidence="2"/>
<evidence type="ECO:0000256" key="3">
    <source>
        <dbReference type="ARBA" id="ARBA00022723"/>
    </source>
</evidence>
<name>A0ABR2JRB6_9EUKA</name>
<dbReference type="EMBL" id="JAPFFF010000010">
    <property type="protein sequence ID" value="KAK8881277.1"/>
    <property type="molecule type" value="Genomic_DNA"/>
</dbReference>
<dbReference type="PRINTS" id="PR00114">
    <property type="entry name" value="STPHPHTASE"/>
</dbReference>